<gene>
    <name evidence="6" type="ORF">DFP90_106169</name>
</gene>
<evidence type="ECO:0000256" key="3">
    <source>
        <dbReference type="ARBA" id="ARBA00023125"/>
    </source>
</evidence>
<dbReference type="InterPro" id="IPR036390">
    <property type="entry name" value="WH_DNA-bd_sf"/>
</dbReference>
<dbReference type="PRINTS" id="PR00039">
    <property type="entry name" value="HTHLYSR"/>
</dbReference>
<dbReference type="InterPro" id="IPR005119">
    <property type="entry name" value="LysR_subst-bd"/>
</dbReference>
<evidence type="ECO:0000256" key="1">
    <source>
        <dbReference type="ARBA" id="ARBA00009437"/>
    </source>
</evidence>
<evidence type="ECO:0000259" key="5">
    <source>
        <dbReference type="PROSITE" id="PS50931"/>
    </source>
</evidence>
<comment type="similarity">
    <text evidence="1">Belongs to the LysR transcriptional regulatory family.</text>
</comment>
<dbReference type="GO" id="GO:0003700">
    <property type="term" value="F:DNA-binding transcription factor activity"/>
    <property type="evidence" value="ECO:0007669"/>
    <property type="project" value="InterPro"/>
</dbReference>
<reference evidence="6 7" key="1">
    <citation type="submission" date="2018-07" db="EMBL/GenBank/DDBJ databases">
        <title>Genomic Encyclopedia of Type Strains, Phase III (KMG-III): the genomes of soil and plant-associated and newly described type strains.</title>
        <authorList>
            <person name="Whitman W."/>
        </authorList>
    </citation>
    <scope>NUCLEOTIDE SEQUENCE [LARGE SCALE GENOMIC DNA]</scope>
    <source>
        <strain evidence="6 7">CECT 8488</strain>
    </source>
</reference>
<dbReference type="Gene3D" id="1.10.10.10">
    <property type="entry name" value="Winged helix-like DNA-binding domain superfamily/Winged helix DNA-binding domain"/>
    <property type="match status" value="1"/>
</dbReference>
<dbReference type="GO" id="GO:0006351">
    <property type="term" value="P:DNA-templated transcription"/>
    <property type="evidence" value="ECO:0007669"/>
    <property type="project" value="TreeGrafter"/>
</dbReference>
<dbReference type="InterPro" id="IPR058163">
    <property type="entry name" value="LysR-type_TF_proteobact-type"/>
</dbReference>
<dbReference type="PANTHER" id="PTHR30537:SF74">
    <property type="entry name" value="HTH-TYPE TRANSCRIPTIONAL REGULATOR TRPI"/>
    <property type="match status" value="1"/>
</dbReference>
<dbReference type="SUPFAM" id="SSF46785">
    <property type="entry name" value="Winged helix' DNA-binding domain"/>
    <property type="match status" value="1"/>
</dbReference>
<comment type="caution">
    <text evidence="6">The sequence shown here is derived from an EMBL/GenBank/DDBJ whole genome shotgun (WGS) entry which is preliminary data.</text>
</comment>
<keyword evidence="3" id="KW-0238">DNA-binding</keyword>
<keyword evidence="2" id="KW-0805">Transcription regulation</keyword>
<keyword evidence="4" id="KW-0804">Transcription</keyword>
<evidence type="ECO:0000313" key="7">
    <source>
        <dbReference type="Proteomes" id="UP000256845"/>
    </source>
</evidence>
<keyword evidence="7" id="KW-1185">Reference proteome</keyword>
<accession>A0A3D9HIU0</accession>
<protein>
    <submittedName>
        <fullName evidence="6">LysR family glycine cleavage system transcriptional activator</fullName>
    </submittedName>
</protein>
<dbReference type="Proteomes" id="UP000256845">
    <property type="component" value="Unassembled WGS sequence"/>
</dbReference>
<feature type="domain" description="HTH lysR-type" evidence="5">
    <location>
        <begin position="8"/>
        <end position="65"/>
    </location>
</feature>
<dbReference type="Pfam" id="PF00126">
    <property type="entry name" value="HTH_1"/>
    <property type="match status" value="1"/>
</dbReference>
<dbReference type="EMBL" id="QRDW01000006">
    <property type="protein sequence ID" value="RED49191.1"/>
    <property type="molecule type" value="Genomic_DNA"/>
</dbReference>
<dbReference type="RefSeq" id="WP_181905387.1">
    <property type="nucleotide sequence ID" value="NZ_QRDW01000006.1"/>
</dbReference>
<dbReference type="SUPFAM" id="SSF53850">
    <property type="entry name" value="Periplasmic binding protein-like II"/>
    <property type="match status" value="1"/>
</dbReference>
<proteinExistence type="inferred from homology"/>
<dbReference type="PROSITE" id="PS50931">
    <property type="entry name" value="HTH_LYSR"/>
    <property type="match status" value="1"/>
</dbReference>
<sequence>MPITHAMPPLRSLQVFEAAARNGNFTAAGDELGITQSGVSRQVSDLEAVLGVALFIRNGARLKITPAGERLAVQLADVLARARTAVADARRSDQVVTLSMLPSVATRWFAPRLGEFLAVNPEIDLRITASRHLVDFAAEAVDAAIRYSPAPQGDLLAVKLGVEIILPVCSPEYARDHDLKRAADLSHVTLLCGDLPEDWSAWFEAAGIGTVLPVGPRLGDDGAILQAAVEHQGVALGRSLLVAEDIAAGRLVAPFDVFLEASYAYWFVQPGNVASTPATEAVKAWLMDQFSLQQEAVGQLFGL</sequence>
<organism evidence="6 7">
    <name type="scientific">Aestuariispira insulae</name>
    <dbReference type="NCBI Taxonomy" id="1461337"/>
    <lineage>
        <taxon>Bacteria</taxon>
        <taxon>Pseudomonadati</taxon>
        <taxon>Pseudomonadota</taxon>
        <taxon>Alphaproteobacteria</taxon>
        <taxon>Rhodospirillales</taxon>
        <taxon>Kiloniellaceae</taxon>
        <taxon>Aestuariispira</taxon>
    </lineage>
</organism>
<dbReference type="GO" id="GO:0043565">
    <property type="term" value="F:sequence-specific DNA binding"/>
    <property type="evidence" value="ECO:0007669"/>
    <property type="project" value="TreeGrafter"/>
</dbReference>
<dbReference type="Pfam" id="PF03466">
    <property type="entry name" value="LysR_substrate"/>
    <property type="match status" value="1"/>
</dbReference>
<evidence type="ECO:0000256" key="2">
    <source>
        <dbReference type="ARBA" id="ARBA00023015"/>
    </source>
</evidence>
<dbReference type="InterPro" id="IPR036388">
    <property type="entry name" value="WH-like_DNA-bd_sf"/>
</dbReference>
<dbReference type="FunFam" id="1.10.10.10:FF:000001">
    <property type="entry name" value="LysR family transcriptional regulator"/>
    <property type="match status" value="1"/>
</dbReference>
<dbReference type="PANTHER" id="PTHR30537">
    <property type="entry name" value="HTH-TYPE TRANSCRIPTIONAL REGULATOR"/>
    <property type="match status" value="1"/>
</dbReference>
<name>A0A3D9HIU0_9PROT</name>
<dbReference type="Gene3D" id="3.40.190.10">
    <property type="entry name" value="Periplasmic binding protein-like II"/>
    <property type="match status" value="2"/>
</dbReference>
<dbReference type="CDD" id="cd08432">
    <property type="entry name" value="PBP2_GcdR_TrpI_HvrB_AmpR_like"/>
    <property type="match status" value="1"/>
</dbReference>
<dbReference type="AlphaFoldDB" id="A0A3D9HIU0"/>
<evidence type="ECO:0000313" key="6">
    <source>
        <dbReference type="EMBL" id="RED49191.1"/>
    </source>
</evidence>
<evidence type="ECO:0000256" key="4">
    <source>
        <dbReference type="ARBA" id="ARBA00023163"/>
    </source>
</evidence>
<dbReference type="InterPro" id="IPR000847">
    <property type="entry name" value="LysR_HTH_N"/>
</dbReference>